<proteinExistence type="predicted"/>
<dbReference type="EMBL" id="CP002599">
    <property type="protein sequence ID" value="AEA60133.1"/>
    <property type="molecule type" value="Genomic_DNA"/>
</dbReference>
<organism evidence="1 2">
    <name type="scientific">Burkholderia gladioli (strain BSR3)</name>
    <dbReference type="NCBI Taxonomy" id="999541"/>
    <lineage>
        <taxon>Bacteria</taxon>
        <taxon>Pseudomonadati</taxon>
        <taxon>Pseudomonadota</taxon>
        <taxon>Betaproteobacteria</taxon>
        <taxon>Burkholderiales</taxon>
        <taxon>Burkholderiaceae</taxon>
        <taxon>Burkholderia</taxon>
    </lineage>
</organism>
<dbReference type="InterPro" id="IPR014729">
    <property type="entry name" value="Rossmann-like_a/b/a_fold"/>
</dbReference>
<dbReference type="SUPFAM" id="SSF52402">
    <property type="entry name" value="Adenine nucleotide alpha hydrolases-like"/>
    <property type="match status" value="1"/>
</dbReference>
<dbReference type="RefSeq" id="WP_013697478.1">
    <property type="nucleotide sequence ID" value="NC_015381.1"/>
</dbReference>
<dbReference type="AlphaFoldDB" id="F2LB64"/>
<reference evidence="1 2" key="1">
    <citation type="journal article" date="2011" name="J. Bacteriol.">
        <title>Complete genome sequence of Burkholderia gladioli BSR3.</title>
        <authorList>
            <person name="Seo Y.S."/>
            <person name="Lim J."/>
            <person name="Choi B.S."/>
            <person name="Kim H."/>
            <person name="Goo E."/>
            <person name="Lee B."/>
            <person name="Lim J.S."/>
            <person name="Choi I.Y."/>
            <person name="Moon J.S."/>
            <person name="Kim J."/>
            <person name="Hwang I."/>
        </authorList>
    </citation>
    <scope>NUCLEOTIDE SEQUENCE [LARGE SCALE GENOMIC DNA]</scope>
    <source>
        <strain evidence="1 2">BSR3</strain>
    </source>
</reference>
<evidence type="ECO:0000313" key="2">
    <source>
        <dbReference type="Proteomes" id="UP000008316"/>
    </source>
</evidence>
<evidence type="ECO:0008006" key="3">
    <source>
        <dbReference type="Google" id="ProtNLM"/>
    </source>
</evidence>
<name>F2LB64_BURGS</name>
<dbReference type="Proteomes" id="UP000008316">
    <property type="component" value="Chromosome 1"/>
</dbReference>
<keyword evidence="2" id="KW-1185">Reference proteome</keyword>
<dbReference type="Gene3D" id="3.40.50.620">
    <property type="entry name" value="HUPs"/>
    <property type="match status" value="1"/>
</dbReference>
<gene>
    <name evidence="1" type="ordered locus">bgla_1g14630</name>
</gene>
<sequence>MNKNIHRDDIPSSIFRVVYGPARRSSKSRLVRLGTDILVRPDHLSAYCFRQSDGLAHDLMVLIGAVKYADRKLMRHHSKRWERRLHIELPVFKKNIWLQPDVQASLVHCLNYLTGDEWSFSFTERVGKAPTLSQSPLHEISLANRDLIFVPFSHGLDSYGQVRLLQQTQPEAEVVCIHADARGASGDSDTGLKWKRTDRIRYIRVPVVVKNIGHAEPSFRSRPFMFYLLAGFGALESGSNKVMIPENGQGSLGGSLVTTGHEPKHRSCYPGFTTKLSRFLEALTGKRVQFYHPALFQTKGQVLQALVDAGEDVRDVLRMHRSCSCDARLASLSKQLYHCGVCGNCLLRRTAEHAVRVSDATEYLFDDLTAATLESGMRTGEGEIKLDFFCDLARNGVLDMQRLAECSQDAHVSRVLGMAVDLARLDGASVERVSENVSHLLGQHAAEWKNFLVACGENSWISKVARG</sequence>
<accession>F2LB64</accession>
<dbReference type="STRING" id="999541.bgla_1g14630"/>
<evidence type="ECO:0000313" key="1">
    <source>
        <dbReference type="EMBL" id="AEA60133.1"/>
    </source>
</evidence>
<dbReference type="KEGG" id="bgd:bgla_1g14630"/>
<dbReference type="HOGENOM" id="CLU_593036_0_0_4"/>
<protein>
    <recommendedName>
        <fullName evidence="3">7-cyano-7-deazaguanine synthase</fullName>
    </recommendedName>
</protein>
<dbReference type="eggNOG" id="COG0603">
    <property type="taxonomic scope" value="Bacteria"/>
</dbReference>